<keyword evidence="9" id="KW-0862">Zinc</keyword>
<evidence type="ECO:0000256" key="3">
    <source>
        <dbReference type="ARBA" id="ARBA00004904"/>
    </source>
</evidence>
<evidence type="ECO:0000256" key="6">
    <source>
        <dbReference type="ARBA" id="ARBA00022723"/>
    </source>
</evidence>
<evidence type="ECO:0000313" key="14">
    <source>
        <dbReference type="EMBL" id="CAH0371466.1"/>
    </source>
</evidence>
<comment type="pathway">
    <text evidence="2">Cofactor biosynthesis; riboflavin biosynthesis; 5-amino-6-(D-ribitylamino)uracil from GTP: step 1/4.</text>
</comment>
<comment type="cofactor">
    <cofactor evidence="1">
        <name>Zn(2+)</name>
        <dbReference type="ChEBI" id="CHEBI:29105"/>
    </cofactor>
</comment>
<dbReference type="InterPro" id="IPR000926">
    <property type="entry name" value="RibA"/>
</dbReference>
<dbReference type="SUPFAM" id="SSF142695">
    <property type="entry name" value="RibA-like"/>
    <property type="match status" value="1"/>
</dbReference>
<evidence type="ECO:0000313" key="13">
    <source>
        <dbReference type="EMBL" id="CAE0705973.1"/>
    </source>
</evidence>
<comment type="catalytic activity">
    <reaction evidence="11">
        <text>GTP + 4 H2O = 2,5-diamino-6-hydroxy-4-(5-phosphoribosylamino)-pyrimidine + formate + 2 phosphate + 3 H(+)</text>
        <dbReference type="Rhea" id="RHEA:23704"/>
        <dbReference type="ChEBI" id="CHEBI:15377"/>
        <dbReference type="ChEBI" id="CHEBI:15378"/>
        <dbReference type="ChEBI" id="CHEBI:15740"/>
        <dbReference type="ChEBI" id="CHEBI:37565"/>
        <dbReference type="ChEBI" id="CHEBI:43474"/>
        <dbReference type="ChEBI" id="CHEBI:58614"/>
        <dbReference type="EC" id="3.5.4.25"/>
    </reaction>
</comment>
<keyword evidence="6" id="KW-0479">Metal-binding</keyword>
<comment type="pathway">
    <text evidence="3">Cofactor biosynthesis; riboflavin biosynthesis; 2-hydroxy-3-oxobutyl phosphate from D-ribulose 5-phosphate: step 1/1.</text>
</comment>
<evidence type="ECO:0000256" key="8">
    <source>
        <dbReference type="ARBA" id="ARBA00022801"/>
    </source>
</evidence>
<keyword evidence="10" id="KW-0342">GTP-binding</keyword>
<evidence type="ECO:0000256" key="9">
    <source>
        <dbReference type="ARBA" id="ARBA00022833"/>
    </source>
</evidence>
<dbReference type="GO" id="GO:0008686">
    <property type="term" value="F:3,4-dihydroxy-2-butanone-4-phosphate synthase activity"/>
    <property type="evidence" value="ECO:0007669"/>
    <property type="project" value="TreeGrafter"/>
</dbReference>
<dbReference type="AlphaFoldDB" id="A0A7S4A774"/>
<comment type="similarity">
    <text evidence="4">In the N-terminal section; belongs to the DHBP synthase family.</text>
</comment>
<sequence>MCTPPKAPVVVEAPKDAVERRVTPPLSPRSRLRVTRGEETRMPTAHGDFDAVCYTETNSGLEHLVLTRGDVSTAQAPLARVHSECATGDIFGSRRCDCGEQLQKSLQLIAAADAGVLIYLRGQEGRGIGLNAKLTAYALQDQGRDTIEANEDQGLPVDARRYDAVAHILSDLRVDAVRLLTNNPAKCEALEALGVRVQERVPVLTAPTPENYKYLRTKQDRMGHRLELD</sequence>
<accession>A0A7S4A774</accession>
<evidence type="ECO:0000256" key="7">
    <source>
        <dbReference type="ARBA" id="ARBA00022741"/>
    </source>
</evidence>
<evidence type="ECO:0000256" key="1">
    <source>
        <dbReference type="ARBA" id="ARBA00001947"/>
    </source>
</evidence>
<dbReference type="OrthoDB" id="60371at2759"/>
<dbReference type="HAMAP" id="MF_00179">
    <property type="entry name" value="RibA"/>
    <property type="match status" value="1"/>
</dbReference>
<dbReference type="GO" id="GO:0005829">
    <property type="term" value="C:cytosol"/>
    <property type="evidence" value="ECO:0007669"/>
    <property type="project" value="TreeGrafter"/>
</dbReference>
<protein>
    <recommendedName>
        <fullName evidence="12">GTP cyclohydrolase II domain-containing protein</fullName>
    </recommendedName>
</protein>
<name>A0A7S4A774_9STRA</name>
<keyword evidence="7" id="KW-0547">Nucleotide-binding</keyword>
<dbReference type="Pfam" id="PF00925">
    <property type="entry name" value="GTP_cyclohydro2"/>
    <property type="match status" value="1"/>
</dbReference>
<evidence type="ECO:0000256" key="4">
    <source>
        <dbReference type="ARBA" id="ARBA00005520"/>
    </source>
</evidence>
<dbReference type="Gene3D" id="3.40.50.10990">
    <property type="entry name" value="GTP cyclohydrolase II"/>
    <property type="match status" value="1"/>
</dbReference>
<dbReference type="PANTHER" id="PTHR21327">
    <property type="entry name" value="GTP CYCLOHYDROLASE II-RELATED"/>
    <property type="match status" value="1"/>
</dbReference>
<dbReference type="CDD" id="cd00641">
    <property type="entry name" value="GTP_cyclohydro2"/>
    <property type="match status" value="1"/>
</dbReference>
<dbReference type="GO" id="GO:0009231">
    <property type="term" value="P:riboflavin biosynthetic process"/>
    <property type="evidence" value="ECO:0007669"/>
    <property type="project" value="UniProtKB-KW"/>
</dbReference>
<keyword evidence="5" id="KW-0686">Riboflavin biosynthesis</keyword>
<evidence type="ECO:0000256" key="2">
    <source>
        <dbReference type="ARBA" id="ARBA00004853"/>
    </source>
</evidence>
<feature type="domain" description="GTP cyclohydrolase II" evidence="12">
    <location>
        <begin position="38"/>
        <end position="202"/>
    </location>
</feature>
<dbReference type="EMBL" id="HBIW01024825">
    <property type="protein sequence ID" value="CAE0705973.1"/>
    <property type="molecule type" value="Transcribed_RNA"/>
</dbReference>
<evidence type="ECO:0000256" key="5">
    <source>
        <dbReference type="ARBA" id="ARBA00022619"/>
    </source>
</evidence>
<dbReference type="FunFam" id="3.40.50.10990:FF:000001">
    <property type="entry name" value="Riboflavin biosynthesis protein RibBA"/>
    <property type="match status" value="1"/>
</dbReference>
<gene>
    <name evidence="13" type="ORF">PCAL00307_LOCUS21423</name>
    <name evidence="14" type="ORF">PECAL_3P14110</name>
</gene>
<dbReference type="Proteomes" id="UP000789595">
    <property type="component" value="Unassembled WGS sequence"/>
</dbReference>
<dbReference type="NCBIfam" id="NF001591">
    <property type="entry name" value="PRK00393.1"/>
    <property type="match status" value="1"/>
</dbReference>
<evidence type="ECO:0000256" key="11">
    <source>
        <dbReference type="ARBA" id="ARBA00049295"/>
    </source>
</evidence>
<reference evidence="13" key="1">
    <citation type="submission" date="2021-01" db="EMBL/GenBank/DDBJ databases">
        <authorList>
            <person name="Corre E."/>
            <person name="Pelletier E."/>
            <person name="Niang G."/>
            <person name="Scheremetjew M."/>
            <person name="Finn R."/>
            <person name="Kale V."/>
            <person name="Holt S."/>
            <person name="Cochrane G."/>
            <person name="Meng A."/>
            <person name="Brown T."/>
            <person name="Cohen L."/>
        </authorList>
    </citation>
    <scope>NUCLEOTIDE SEQUENCE</scope>
    <source>
        <strain evidence="13">CCMP1756</strain>
    </source>
</reference>
<keyword evidence="15" id="KW-1185">Reference proteome</keyword>
<proteinExistence type="inferred from homology"/>
<dbReference type="EMBL" id="CAKKNE010000003">
    <property type="protein sequence ID" value="CAH0371466.1"/>
    <property type="molecule type" value="Genomic_DNA"/>
</dbReference>
<dbReference type="InterPro" id="IPR036144">
    <property type="entry name" value="RibA-like_sf"/>
</dbReference>
<reference evidence="14" key="2">
    <citation type="submission" date="2021-11" db="EMBL/GenBank/DDBJ databases">
        <authorList>
            <consortium name="Genoscope - CEA"/>
            <person name="William W."/>
        </authorList>
    </citation>
    <scope>NUCLEOTIDE SEQUENCE</scope>
</reference>
<evidence type="ECO:0000256" key="10">
    <source>
        <dbReference type="ARBA" id="ARBA00023134"/>
    </source>
</evidence>
<keyword evidence="8" id="KW-0378">Hydrolase</keyword>
<dbReference type="PANTHER" id="PTHR21327:SF18">
    <property type="entry name" value="3,4-DIHYDROXY-2-BUTANONE 4-PHOSPHATE SYNTHASE"/>
    <property type="match status" value="1"/>
</dbReference>
<organism evidence="13">
    <name type="scientific">Pelagomonas calceolata</name>
    <dbReference type="NCBI Taxonomy" id="35677"/>
    <lineage>
        <taxon>Eukaryota</taxon>
        <taxon>Sar</taxon>
        <taxon>Stramenopiles</taxon>
        <taxon>Ochrophyta</taxon>
        <taxon>Pelagophyceae</taxon>
        <taxon>Pelagomonadales</taxon>
        <taxon>Pelagomonadaceae</taxon>
        <taxon>Pelagomonas</taxon>
    </lineage>
</organism>
<evidence type="ECO:0000259" key="12">
    <source>
        <dbReference type="Pfam" id="PF00925"/>
    </source>
</evidence>
<dbReference type="GO" id="GO:0003935">
    <property type="term" value="F:GTP cyclohydrolase II activity"/>
    <property type="evidence" value="ECO:0007669"/>
    <property type="project" value="UniProtKB-EC"/>
</dbReference>
<dbReference type="GO" id="GO:0046872">
    <property type="term" value="F:metal ion binding"/>
    <property type="evidence" value="ECO:0007669"/>
    <property type="project" value="UniProtKB-KW"/>
</dbReference>
<dbReference type="InterPro" id="IPR032677">
    <property type="entry name" value="GTP_cyclohydro_II"/>
</dbReference>
<evidence type="ECO:0000313" key="15">
    <source>
        <dbReference type="Proteomes" id="UP000789595"/>
    </source>
</evidence>
<dbReference type="GO" id="GO:0005525">
    <property type="term" value="F:GTP binding"/>
    <property type="evidence" value="ECO:0007669"/>
    <property type="project" value="UniProtKB-KW"/>
</dbReference>
<dbReference type="NCBIfam" id="TIGR00505">
    <property type="entry name" value="ribA"/>
    <property type="match status" value="1"/>
</dbReference>